<proteinExistence type="inferred from homology"/>
<comment type="similarity">
    <text evidence="2">Belongs to the autoinducer-2 exporter (AI-2E) (TC 2.A.86) family.</text>
</comment>
<evidence type="ECO:0000256" key="1">
    <source>
        <dbReference type="ARBA" id="ARBA00004141"/>
    </source>
</evidence>
<dbReference type="AlphaFoldDB" id="A0A9X1YCV8"/>
<evidence type="ECO:0000256" key="6">
    <source>
        <dbReference type="SAM" id="Phobius"/>
    </source>
</evidence>
<feature type="transmembrane region" description="Helical" evidence="6">
    <location>
        <begin position="58"/>
        <end position="76"/>
    </location>
</feature>
<dbReference type="GO" id="GO:0016020">
    <property type="term" value="C:membrane"/>
    <property type="evidence" value="ECO:0007669"/>
    <property type="project" value="UniProtKB-SubCell"/>
</dbReference>
<sequence>MPEPDPTPSFTPSFPGRSALLDERRVQALERIAAIVRWSAIAVAVALALWLLADVAMLIFAAALLAAGLRGAACWLSRRTGLGVGWCLALVVLALVLVAALGLWLAGPSLAQQFGALREQLTQQLRQLRETMQDSPWGRWTMEHLPPALGGSGSQEGGGSDVAPRIAGTVAGVLSSTLGALGTLVLLLAAALYFAASPETYVNGMLRLLPARQHRRAREILGRLGLTLQAWLGGQMVDMLAVGVVTTLGLMALGVPLAPVLGLIAGLLNFIPYIGAIAGAVPAVLVAAADGPQQILLVIALYTVIQTVEGNVLAPIIQKRAVDLPPAATILAQTAIGTLFGLGGVILATPIAAALLAVGQEVTVPVEEETPGKPAE</sequence>
<dbReference type="PANTHER" id="PTHR21716">
    <property type="entry name" value="TRANSMEMBRANE PROTEIN"/>
    <property type="match status" value="1"/>
</dbReference>
<accession>A0A9X1YCV8</accession>
<feature type="transmembrane region" description="Helical" evidence="6">
    <location>
        <begin position="295"/>
        <end position="314"/>
    </location>
</feature>
<reference evidence="7" key="1">
    <citation type="submission" date="2022-04" db="EMBL/GenBank/DDBJ databases">
        <title>Roseomonas acroporae sp. nov., isolated from coral Acropora digitifera.</title>
        <authorList>
            <person name="Sun H."/>
        </authorList>
    </citation>
    <scope>NUCLEOTIDE SEQUENCE</scope>
    <source>
        <strain evidence="7">NAR14</strain>
    </source>
</reference>
<keyword evidence="5 6" id="KW-0472">Membrane</keyword>
<dbReference type="GO" id="GO:0055085">
    <property type="term" value="P:transmembrane transport"/>
    <property type="evidence" value="ECO:0007669"/>
    <property type="project" value="TreeGrafter"/>
</dbReference>
<dbReference type="Pfam" id="PF01594">
    <property type="entry name" value="AI-2E_transport"/>
    <property type="match status" value="1"/>
</dbReference>
<name>A0A9X1YCV8_9PROT</name>
<feature type="transmembrane region" description="Helical" evidence="6">
    <location>
        <begin position="178"/>
        <end position="196"/>
    </location>
</feature>
<feature type="transmembrane region" description="Helical" evidence="6">
    <location>
        <begin position="83"/>
        <end position="106"/>
    </location>
</feature>
<keyword evidence="8" id="KW-1185">Reference proteome</keyword>
<feature type="transmembrane region" description="Helical" evidence="6">
    <location>
        <begin position="240"/>
        <end position="263"/>
    </location>
</feature>
<dbReference type="InterPro" id="IPR002549">
    <property type="entry name" value="AI-2E-like"/>
</dbReference>
<keyword evidence="4 6" id="KW-1133">Transmembrane helix</keyword>
<dbReference type="EMBL" id="JALPRX010000122">
    <property type="protein sequence ID" value="MCK8787420.1"/>
    <property type="molecule type" value="Genomic_DNA"/>
</dbReference>
<dbReference type="RefSeq" id="WP_248669470.1">
    <property type="nucleotide sequence ID" value="NZ_JALPRX010000122.1"/>
</dbReference>
<evidence type="ECO:0000313" key="7">
    <source>
        <dbReference type="EMBL" id="MCK8787420.1"/>
    </source>
</evidence>
<feature type="transmembrane region" description="Helical" evidence="6">
    <location>
        <begin position="335"/>
        <end position="358"/>
    </location>
</feature>
<evidence type="ECO:0000256" key="4">
    <source>
        <dbReference type="ARBA" id="ARBA00022989"/>
    </source>
</evidence>
<evidence type="ECO:0000313" key="8">
    <source>
        <dbReference type="Proteomes" id="UP001139516"/>
    </source>
</evidence>
<protein>
    <submittedName>
        <fullName evidence="7">AI-2E family transporter</fullName>
    </submittedName>
</protein>
<dbReference type="Proteomes" id="UP001139516">
    <property type="component" value="Unassembled WGS sequence"/>
</dbReference>
<keyword evidence="3 6" id="KW-0812">Transmembrane</keyword>
<comment type="caution">
    <text evidence="7">The sequence shown here is derived from an EMBL/GenBank/DDBJ whole genome shotgun (WGS) entry which is preliminary data.</text>
</comment>
<dbReference type="PANTHER" id="PTHR21716:SF62">
    <property type="entry name" value="TRANSPORT PROTEIN YDBI-RELATED"/>
    <property type="match status" value="1"/>
</dbReference>
<gene>
    <name evidence="7" type="ORF">M0638_23910</name>
</gene>
<organism evidence="7 8">
    <name type="scientific">Roseomonas acroporae</name>
    <dbReference type="NCBI Taxonomy" id="2937791"/>
    <lineage>
        <taxon>Bacteria</taxon>
        <taxon>Pseudomonadati</taxon>
        <taxon>Pseudomonadota</taxon>
        <taxon>Alphaproteobacteria</taxon>
        <taxon>Acetobacterales</taxon>
        <taxon>Roseomonadaceae</taxon>
        <taxon>Roseomonas</taxon>
    </lineage>
</organism>
<feature type="transmembrane region" description="Helical" evidence="6">
    <location>
        <begin position="270"/>
        <end position="289"/>
    </location>
</feature>
<comment type="subcellular location">
    <subcellularLocation>
        <location evidence="1">Membrane</location>
        <topology evidence="1">Multi-pass membrane protein</topology>
    </subcellularLocation>
</comment>
<evidence type="ECO:0000256" key="5">
    <source>
        <dbReference type="ARBA" id="ARBA00023136"/>
    </source>
</evidence>
<evidence type="ECO:0000256" key="3">
    <source>
        <dbReference type="ARBA" id="ARBA00022692"/>
    </source>
</evidence>
<evidence type="ECO:0000256" key="2">
    <source>
        <dbReference type="ARBA" id="ARBA00009773"/>
    </source>
</evidence>